<dbReference type="Pfam" id="PF06609">
    <property type="entry name" value="TRI12"/>
    <property type="match status" value="1"/>
</dbReference>
<keyword evidence="3 6" id="KW-0812">Transmembrane</keyword>
<evidence type="ECO:0000256" key="4">
    <source>
        <dbReference type="ARBA" id="ARBA00022989"/>
    </source>
</evidence>
<evidence type="ECO:0000256" key="2">
    <source>
        <dbReference type="ARBA" id="ARBA00022448"/>
    </source>
</evidence>
<evidence type="ECO:0000313" key="8">
    <source>
        <dbReference type="Proteomes" id="UP000053095"/>
    </source>
</evidence>
<feature type="transmembrane region" description="Helical" evidence="6">
    <location>
        <begin position="391"/>
        <end position="412"/>
    </location>
</feature>
<dbReference type="AlphaFoldDB" id="A0A0B8MYJ8"/>
<name>A0A0B8MYJ8_TALPI</name>
<dbReference type="SUPFAM" id="SSF103473">
    <property type="entry name" value="MFS general substrate transporter"/>
    <property type="match status" value="1"/>
</dbReference>
<accession>A0A0B8MYJ8</accession>
<feature type="transmembrane region" description="Helical" evidence="6">
    <location>
        <begin position="135"/>
        <end position="154"/>
    </location>
</feature>
<protein>
    <submittedName>
        <fullName evidence="7">Siderophore iron transporter</fullName>
    </submittedName>
</protein>
<feature type="transmembrane region" description="Helical" evidence="6">
    <location>
        <begin position="260"/>
        <end position="277"/>
    </location>
</feature>
<evidence type="ECO:0000313" key="7">
    <source>
        <dbReference type="EMBL" id="GAM43169.1"/>
    </source>
</evidence>
<keyword evidence="4 6" id="KW-1133">Transmembrane helix</keyword>
<keyword evidence="5 6" id="KW-0472">Membrane</keyword>
<feature type="transmembrane region" description="Helical" evidence="6">
    <location>
        <begin position="92"/>
        <end position="114"/>
    </location>
</feature>
<organism evidence="7 8">
    <name type="scientific">Talaromyces pinophilus</name>
    <name type="common">Penicillium pinophilum</name>
    <dbReference type="NCBI Taxonomy" id="128442"/>
    <lineage>
        <taxon>Eukaryota</taxon>
        <taxon>Fungi</taxon>
        <taxon>Dikarya</taxon>
        <taxon>Ascomycota</taxon>
        <taxon>Pezizomycotina</taxon>
        <taxon>Eurotiomycetes</taxon>
        <taxon>Eurotiomycetidae</taxon>
        <taxon>Eurotiales</taxon>
        <taxon>Trichocomaceae</taxon>
        <taxon>Talaromyces</taxon>
        <taxon>Talaromyces sect. Talaromyces</taxon>
    </lineage>
</organism>
<keyword evidence="8" id="KW-1185">Reference proteome</keyword>
<evidence type="ECO:0000256" key="1">
    <source>
        <dbReference type="ARBA" id="ARBA00004141"/>
    </source>
</evidence>
<dbReference type="PANTHER" id="PTHR23501:SF195">
    <property type="entry name" value="PEP5"/>
    <property type="match status" value="1"/>
</dbReference>
<evidence type="ECO:0000256" key="3">
    <source>
        <dbReference type="ARBA" id="ARBA00022692"/>
    </source>
</evidence>
<gene>
    <name evidence="7" type="ORF">TCE0_047r17758</name>
</gene>
<dbReference type="InterPro" id="IPR036259">
    <property type="entry name" value="MFS_trans_sf"/>
</dbReference>
<comment type="subcellular location">
    <subcellularLocation>
        <location evidence="1">Membrane</location>
        <topology evidence="1">Multi-pass membrane protein</topology>
    </subcellularLocation>
</comment>
<feature type="transmembrane region" description="Helical" evidence="6">
    <location>
        <begin position="26"/>
        <end position="46"/>
    </location>
</feature>
<dbReference type="InterPro" id="IPR010573">
    <property type="entry name" value="MFS_Str1/Tri12-like"/>
</dbReference>
<feature type="transmembrane region" description="Helical" evidence="6">
    <location>
        <begin position="283"/>
        <end position="304"/>
    </location>
</feature>
<feature type="transmembrane region" description="Helical" evidence="6">
    <location>
        <begin position="58"/>
        <end position="80"/>
    </location>
</feature>
<dbReference type="PANTHER" id="PTHR23501">
    <property type="entry name" value="MAJOR FACILITATOR SUPERFAMILY"/>
    <property type="match status" value="1"/>
</dbReference>
<feature type="transmembrane region" description="Helical" evidence="6">
    <location>
        <begin position="160"/>
        <end position="182"/>
    </location>
</feature>
<dbReference type="GO" id="GO:0022857">
    <property type="term" value="F:transmembrane transporter activity"/>
    <property type="evidence" value="ECO:0007669"/>
    <property type="project" value="InterPro"/>
</dbReference>
<sequence length="436" mass="46599">MLLACTCAISFIGACIGPGPTSIHRLIVANIFVGVGFAAVPLAYAVPSEILPRRWHPSAQAGINIAALLANCSAPLVIGALTTCDAHTGWRYYYVIWFQAALWGATTVAIFIGYHPPKRHTDLDHLSLRQKISSINLTGCGLFTAGLALFTAGTGLSGGVYSWTNARTLAAMIFGVVTLFTFEIQEWKRAKTGFLNHELFVVDVTSTDFCPLCCIDIPGGYHAFRLWTFLPDPAAWVPAIVSIVLWGYVGSRFRTVREPLIIGFILFTAGLVGLSTIQPGQSINAIAFSCLFGIGFGAALALIVTGVQLSTLRVLTATATACTTSSRAVAGAMFSAIYTAAFNTRLKNSIADFIQALSEDDTVTLDEVPGVTPTIIALCIRALRQAYADSFRVVFIIAVPFGVVACIASCFLGDLSETMNYHVDAPIEVPRKQGRG</sequence>
<dbReference type="Gene3D" id="1.20.1250.20">
    <property type="entry name" value="MFS general substrate transporter like domains"/>
    <property type="match status" value="1"/>
</dbReference>
<dbReference type="EMBL" id="DF933843">
    <property type="protein sequence ID" value="GAM43169.1"/>
    <property type="molecule type" value="Genomic_DNA"/>
</dbReference>
<dbReference type="GO" id="GO:0005886">
    <property type="term" value="C:plasma membrane"/>
    <property type="evidence" value="ECO:0007669"/>
    <property type="project" value="TreeGrafter"/>
</dbReference>
<keyword evidence="2" id="KW-0813">Transport</keyword>
<evidence type="ECO:0000256" key="6">
    <source>
        <dbReference type="SAM" id="Phobius"/>
    </source>
</evidence>
<reference evidence="8" key="1">
    <citation type="journal article" date="2015" name="Genome Announc.">
        <title>Draft genome sequence of Talaromyces cellulolyticus strain Y-94, a source of lignocellulosic biomass-degrading enzymes.</title>
        <authorList>
            <person name="Fujii T."/>
            <person name="Koike H."/>
            <person name="Sawayama S."/>
            <person name="Yano S."/>
            <person name="Inoue H."/>
        </authorList>
    </citation>
    <scope>NUCLEOTIDE SEQUENCE [LARGE SCALE GENOMIC DNA]</scope>
    <source>
        <strain evidence="8">Y-94</strain>
    </source>
</reference>
<evidence type="ECO:0000256" key="5">
    <source>
        <dbReference type="ARBA" id="ARBA00023136"/>
    </source>
</evidence>
<proteinExistence type="predicted"/>
<dbReference type="Proteomes" id="UP000053095">
    <property type="component" value="Unassembled WGS sequence"/>
</dbReference>